<proteinExistence type="inferred from homology"/>
<dbReference type="SMART" id="SM00935">
    <property type="entry name" value="OmpH"/>
    <property type="match status" value="1"/>
</dbReference>
<dbReference type="GO" id="GO:0050821">
    <property type="term" value="P:protein stabilization"/>
    <property type="evidence" value="ECO:0007669"/>
    <property type="project" value="TreeGrafter"/>
</dbReference>
<organism evidence="4 5">
    <name type="scientific">Desulfoprunum benzoelyticum</name>
    <dbReference type="NCBI Taxonomy" id="1506996"/>
    <lineage>
        <taxon>Bacteria</taxon>
        <taxon>Pseudomonadati</taxon>
        <taxon>Thermodesulfobacteriota</taxon>
        <taxon>Desulfobulbia</taxon>
        <taxon>Desulfobulbales</taxon>
        <taxon>Desulfobulbaceae</taxon>
        <taxon>Desulfoprunum</taxon>
    </lineage>
</organism>
<accession>A0A840US53</accession>
<evidence type="ECO:0000313" key="4">
    <source>
        <dbReference type="EMBL" id="MBB5347656.1"/>
    </source>
</evidence>
<dbReference type="PANTHER" id="PTHR35089">
    <property type="entry name" value="CHAPERONE PROTEIN SKP"/>
    <property type="match status" value="1"/>
</dbReference>
<dbReference type="GO" id="GO:0051082">
    <property type="term" value="F:unfolded protein binding"/>
    <property type="evidence" value="ECO:0007669"/>
    <property type="project" value="InterPro"/>
</dbReference>
<dbReference type="Pfam" id="PF03938">
    <property type="entry name" value="OmpH"/>
    <property type="match status" value="1"/>
</dbReference>
<evidence type="ECO:0000256" key="2">
    <source>
        <dbReference type="ARBA" id="ARBA00022729"/>
    </source>
</evidence>
<dbReference type="RefSeq" id="WP_183349601.1">
    <property type="nucleotide sequence ID" value="NZ_JACHEO010000005.1"/>
</dbReference>
<dbReference type="InterPro" id="IPR005632">
    <property type="entry name" value="Chaperone_Skp"/>
</dbReference>
<dbReference type="PANTHER" id="PTHR35089:SF1">
    <property type="entry name" value="CHAPERONE PROTEIN SKP"/>
    <property type="match status" value="1"/>
</dbReference>
<evidence type="ECO:0000256" key="1">
    <source>
        <dbReference type="ARBA" id="ARBA00009091"/>
    </source>
</evidence>
<keyword evidence="5" id="KW-1185">Reference proteome</keyword>
<feature type="signal peptide" evidence="3">
    <location>
        <begin position="1"/>
        <end position="20"/>
    </location>
</feature>
<evidence type="ECO:0000256" key="3">
    <source>
        <dbReference type="SAM" id="SignalP"/>
    </source>
</evidence>
<sequence>MVLKKLLIVSMFFMLTGYFADGVQAAEMKIGVMNVQKIIVQCEAGKTGKVRFDQKMKELQGRFKGEEDTLVALQKEIEKKSSAWSEETKSAKIRDFQKMKRELQAKTEDARFELKQLQDKELEPILKALEGVVVKYGEKNGYTAILDSKNGVIYHNPAIDISDIIIKELNKSMGK</sequence>
<name>A0A840US53_9BACT</name>
<dbReference type="AlphaFoldDB" id="A0A840US53"/>
<protein>
    <submittedName>
        <fullName evidence="4">Outer membrane protein</fullName>
    </submittedName>
</protein>
<reference evidence="4 5" key="1">
    <citation type="submission" date="2020-08" db="EMBL/GenBank/DDBJ databases">
        <title>Genomic Encyclopedia of Type Strains, Phase IV (KMG-IV): sequencing the most valuable type-strain genomes for metagenomic binning, comparative biology and taxonomic classification.</title>
        <authorList>
            <person name="Goeker M."/>
        </authorList>
    </citation>
    <scope>NUCLEOTIDE SEQUENCE [LARGE SCALE GENOMIC DNA]</scope>
    <source>
        <strain evidence="4 5">DSM 28570</strain>
    </source>
</reference>
<comment type="caution">
    <text evidence="4">The sequence shown here is derived from an EMBL/GenBank/DDBJ whole genome shotgun (WGS) entry which is preliminary data.</text>
</comment>
<keyword evidence="2 3" id="KW-0732">Signal</keyword>
<dbReference type="Gene3D" id="3.30.910.20">
    <property type="entry name" value="Skp domain"/>
    <property type="match status" value="1"/>
</dbReference>
<feature type="chain" id="PRO_5032520576" evidence="3">
    <location>
        <begin position="21"/>
        <end position="175"/>
    </location>
</feature>
<dbReference type="Proteomes" id="UP000539642">
    <property type="component" value="Unassembled WGS sequence"/>
</dbReference>
<dbReference type="EMBL" id="JACHEO010000005">
    <property type="protein sequence ID" value="MBB5347656.1"/>
    <property type="molecule type" value="Genomic_DNA"/>
</dbReference>
<comment type="similarity">
    <text evidence="1">Belongs to the Skp family.</text>
</comment>
<gene>
    <name evidence="4" type="ORF">HNQ81_001377</name>
</gene>
<dbReference type="SUPFAM" id="SSF111384">
    <property type="entry name" value="OmpH-like"/>
    <property type="match status" value="1"/>
</dbReference>
<evidence type="ECO:0000313" key="5">
    <source>
        <dbReference type="Proteomes" id="UP000539642"/>
    </source>
</evidence>
<dbReference type="InterPro" id="IPR024930">
    <property type="entry name" value="Skp_dom_sf"/>
</dbReference>
<dbReference type="GO" id="GO:0005829">
    <property type="term" value="C:cytosol"/>
    <property type="evidence" value="ECO:0007669"/>
    <property type="project" value="TreeGrafter"/>
</dbReference>